<dbReference type="GO" id="GO:0005829">
    <property type="term" value="C:cytosol"/>
    <property type="evidence" value="ECO:0007669"/>
    <property type="project" value="UniProtKB-SubCell"/>
</dbReference>
<gene>
    <name evidence="8" type="ORF">Cadr_000001725</name>
</gene>
<keyword evidence="4" id="KW-0963">Cytoplasm</keyword>
<evidence type="ECO:0000256" key="4">
    <source>
        <dbReference type="ARBA" id="ARBA00022490"/>
    </source>
</evidence>
<dbReference type="GO" id="GO:0005739">
    <property type="term" value="C:mitochondrion"/>
    <property type="evidence" value="ECO:0007669"/>
    <property type="project" value="UniProtKB-SubCell"/>
</dbReference>
<sequence>MGVIPTLVKLLGIHCQNAALTEMCLVAFGNLAELESSKEQFASTNIAEELVKLFKKQIEHDKREMVFEVLAPLAENDAIKLQLVEAGLVECLLEIVQQKVDSDKEEDIAELKTASDLMVLLLLGDESMQKLFEGGKGNVFQKVLSWIPSNNHQLQLAGALAIANFARNERFVKREKSIFCCCCSDGNCIHMVDNGIVEKLMDLLDRHVEDGNVTVQHAALSALRNLAIPVVNKAKMLSAGVTEAVLKFLKSEMPPVQFKLLGTLRMLIDAQGK</sequence>
<dbReference type="Pfam" id="PF00514">
    <property type="entry name" value="Arm"/>
    <property type="match status" value="1"/>
</dbReference>
<dbReference type="GO" id="GO:0005783">
    <property type="term" value="C:endoplasmic reticulum"/>
    <property type="evidence" value="ECO:0007669"/>
    <property type="project" value="UniProtKB-SubCell"/>
</dbReference>
<evidence type="ECO:0000313" key="9">
    <source>
        <dbReference type="Proteomes" id="UP000299084"/>
    </source>
</evidence>
<keyword evidence="9" id="KW-1185">Reference proteome</keyword>
<dbReference type="InterPro" id="IPR011989">
    <property type="entry name" value="ARM-like"/>
</dbReference>
<dbReference type="Proteomes" id="UP000299084">
    <property type="component" value="Unassembled WGS sequence"/>
</dbReference>
<evidence type="ECO:0000256" key="5">
    <source>
        <dbReference type="ARBA" id="ARBA00022824"/>
    </source>
</evidence>
<evidence type="ECO:0000256" key="7">
    <source>
        <dbReference type="PROSITE-ProRule" id="PRU00259"/>
    </source>
</evidence>
<evidence type="ECO:0000313" key="8">
    <source>
        <dbReference type="EMBL" id="KAB1282640.1"/>
    </source>
</evidence>
<dbReference type="SUPFAM" id="SSF48371">
    <property type="entry name" value="ARM repeat"/>
    <property type="match status" value="1"/>
</dbReference>
<evidence type="ECO:0000256" key="6">
    <source>
        <dbReference type="ARBA" id="ARBA00023128"/>
    </source>
</evidence>
<keyword evidence="5" id="KW-0256">Endoplasmic reticulum</keyword>
<dbReference type="SMART" id="SM00185">
    <property type="entry name" value="ARM"/>
    <property type="match status" value="3"/>
</dbReference>
<dbReference type="InterPro" id="IPR000225">
    <property type="entry name" value="Armadillo"/>
</dbReference>
<keyword evidence="6" id="KW-0496">Mitochondrion</keyword>
<feature type="repeat" description="ARM" evidence="7">
    <location>
        <begin position="195"/>
        <end position="227"/>
    </location>
</feature>
<organism evidence="8 9">
    <name type="scientific">Camelus dromedarius</name>
    <name type="common">Dromedary</name>
    <name type="synonym">Arabian camel</name>
    <dbReference type="NCBI Taxonomy" id="9838"/>
    <lineage>
        <taxon>Eukaryota</taxon>
        <taxon>Metazoa</taxon>
        <taxon>Chordata</taxon>
        <taxon>Craniata</taxon>
        <taxon>Vertebrata</taxon>
        <taxon>Euteleostomi</taxon>
        <taxon>Mammalia</taxon>
        <taxon>Eutheria</taxon>
        <taxon>Laurasiatheria</taxon>
        <taxon>Artiodactyla</taxon>
        <taxon>Tylopoda</taxon>
        <taxon>Camelidae</taxon>
        <taxon>Camelus</taxon>
    </lineage>
</organism>
<evidence type="ECO:0000256" key="3">
    <source>
        <dbReference type="ARBA" id="ARBA00004514"/>
    </source>
</evidence>
<dbReference type="InterPro" id="IPR016024">
    <property type="entry name" value="ARM-type_fold"/>
</dbReference>
<dbReference type="EMBL" id="JWIN03000002">
    <property type="protein sequence ID" value="KAB1282640.1"/>
    <property type="molecule type" value="Genomic_DNA"/>
</dbReference>
<proteinExistence type="predicted"/>
<accession>A0A5N4EH16</accession>
<dbReference type="InterPro" id="IPR040144">
    <property type="entry name" value="RAP1GDS1"/>
</dbReference>
<dbReference type="AlphaFoldDB" id="A0A5N4EH16"/>
<dbReference type="PANTHER" id="PTHR10957">
    <property type="entry name" value="RAP1 GTPASE-GDP DISSOCIATION STIMULATOR 1"/>
    <property type="match status" value="1"/>
</dbReference>
<comment type="caution">
    <text evidence="8">The sequence shown here is derived from an EMBL/GenBank/DDBJ whole genome shotgun (WGS) entry which is preliminary data.</text>
</comment>
<protein>
    <submittedName>
        <fullName evidence="8">Rap1 GTPase-GDP dissociation stimulator 1</fullName>
    </submittedName>
</protein>
<dbReference type="Gene3D" id="1.25.10.10">
    <property type="entry name" value="Leucine-rich Repeat Variant"/>
    <property type="match status" value="2"/>
</dbReference>
<evidence type="ECO:0000256" key="1">
    <source>
        <dbReference type="ARBA" id="ARBA00004173"/>
    </source>
</evidence>
<reference evidence="8 9" key="1">
    <citation type="journal article" date="2019" name="Mol. Ecol. Resour.">
        <title>Improving Illumina assemblies with Hi-C and long reads: an example with the North African dromedary.</title>
        <authorList>
            <person name="Elbers J.P."/>
            <person name="Rogers M.F."/>
            <person name="Perelman P.L."/>
            <person name="Proskuryakova A.A."/>
            <person name="Serdyukova N.A."/>
            <person name="Johnson W.E."/>
            <person name="Horin P."/>
            <person name="Corander J."/>
            <person name="Murphy D."/>
            <person name="Burger P.A."/>
        </authorList>
    </citation>
    <scope>NUCLEOTIDE SEQUENCE [LARGE SCALE GENOMIC DNA]</scope>
    <source>
        <strain evidence="8">Drom800</strain>
        <tissue evidence="8">Blood</tissue>
    </source>
</reference>
<dbReference type="GO" id="GO:0005085">
    <property type="term" value="F:guanyl-nucleotide exchange factor activity"/>
    <property type="evidence" value="ECO:0007669"/>
    <property type="project" value="InterPro"/>
</dbReference>
<comment type="subcellular location">
    <subcellularLocation>
        <location evidence="3">Cytoplasm</location>
        <location evidence="3">Cytosol</location>
    </subcellularLocation>
    <subcellularLocation>
        <location evidence="2">Endoplasmic reticulum</location>
    </subcellularLocation>
    <subcellularLocation>
        <location evidence="1">Mitochondrion</location>
    </subcellularLocation>
</comment>
<dbReference type="PROSITE" id="PS50176">
    <property type="entry name" value="ARM_REPEAT"/>
    <property type="match status" value="1"/>
</dbReference>
<evidence type="ECO:0000256" key="2">
    <source>
        <dbReference type="ARBA" id="ARBA00004240"/>
    </source>
</evidence>
<name>A0A5N4EH16_CAMDR</name>